<protein>
    <recommendedName>
        <fullName evidence="1">Putative zinc-finger domain-containing protein</fullName>
    </recommendedName>
</protein>
<dbReference type="Gene3D" id="1.10.10.1320">
    <property type="entry name" value="Anti-sigma factor, zinc-finger domain"/>
    <property type="match status" value="1"/>
</dbReference>
<dbReference type="AlphaFoldDB" id="A0A0F9KE44"/>
<dbReference type="Pfam" id="PF13490">
    <property type="entry name" value="zf-HC2"/>
    <property type="match status" value="1"/>
</dbReference>
<dbReference type="InterPro" id="IPR041916">
    <property type="entry name" value="Anti_sigma_zinc_sf"/>
</dbReference>
<name>A0A0F9KE44_9ZZZZ</name>
<organism evidence="2">
    <name type="scientific">marine sediment metagenome</name>
    <dbReference type="NCBI Taxonomy" id="412755"/>
    <lineage>
        <taxon>unclassified sequences</taxon>
        <taxon>metagenomes</taxon>
        <taxon>ecological metagenomes</taxon>
    </lineage>
</organism>
<accession>A0A0F9KE44</accession>
<evidence type="ECO:0000259" key="1">
    <source>
        <dbReference type="Pfam" id="PF13490"/>
    </source>
</evidence>
<feature type="non-terminal residue" evidence="2">
    <location>
        <position position="85"/>
    </location>
</feature>
<dbReference type="EMBL" id="LAZR01009383">
    <property type="protein sequence ID" value="KKM72936.1"/>
    <property type="molecule type" value="Genomic_DNA"/>
</dbReference>
<reference evidence="2" key="1">
    <citation type="journal article" date="2015" name="Nature">
        <title>Complex archaea that bridge the gap between prokaryotes and eukaryotes.</title>
        <authorList>
            <person name="Spang A."/>
            <person name="Saw J.H."/>
            <person name="Jorgensen S.L."/>
            <person name="Zaremba-Niedzwiedzka K."/>
            <person name="Martijn J."/>
            <person name="Lind A.E."/>
            <person name="van Eijk R."/>
            <person name="Schleper C."/>
            <person name="Guy L."/>
            <person name="Ettema T.J."/>
        </authorList>
    </citation>
    <scope>NUCLEOTIDE SEQUENCE</scope>
</reference>
<gene>
    <name evidence="2" type="ORF">LCGC14_1415600</name>
</gene>
<comment type="caution">
    <text evidence="2">The sequence shown here is derived from an EMBL/GenBank/DDBJ whole genome shotgun (WGS) entry which is preliminary data.</text>
</comment>
<proteinExistence type="predicted"/>
<sequence length="85" mass="9222">MSSQKDKIREQLSAYLDGELTEAQAERVVRAAAQDPELAAELAALRRVSEMVGSLPREAAPAGMAEARKLLDGVAWCEDAYDTMV</sequence>
<evidence type="ECO:0000313" key="2">
    <source>
        <dbReference type="EMBL" id="KKM72936.1"/>
    </source>
</evidence>
<feature type="domain" description="Putative zinc-finger" evidence="1">
    <location>
        <begin position="7"/>
        <end position="28"/>
    </location>
</feature>
<dbReference type="InterPro" id="IPR027383">
    <property type="entry name" value="Znf_put"/>
</dbReference>